<evidence type="ECO:0000313" key="3">
    <source>
        <dbReference type="Proteomes" id="UP000092840"/>
    </source>
</evidence>
<dbReference type="RefSeq" id="WP_067036583.1">
    <property type="nucleotide sequence ID" value="NZ_FLRA01000017.1"/>
</dbReference>
<evidence type="ECO:0000313" key="2">
    <source>
        <dbReference type="EMBL" id="SBT22560.1"/>
    </source>
</evidence>
<reference evidence="1 4" key="2">
    <citation type="submission" date="2016-06" db="EMBL/GenBank/DDBJ databases">
        <authorList>
            <person name="Kjaerup R.B."/>
            <person name="Dalgaard T.S."/>
            <person name="Juul-Madsen H.R."/>
        </authorList>
    </citation>
    <scope>NUCLEOTIDE SEQUENCE [LARGE SCALE GENOMIC DNA]</scope>
    <source>
        <strain evidence="1 4">CECT 5115</strain>
    </source>
</reference>
<evidence type="ECO:0008006" key="5">
    <source>
        <dbReference type="Google" id="ProtNLM"/>
    </source>
</evidence>
<name>A0A1C3JT08_9GAMM</name>
<dbReference type="AlphaFoldDB" id="A0A1C3JT08"/>
<organism evidence="1 4">
    <name type="scientific">Marinomonas gallaica</name>
    <dbReference type="NCBI Taxonomy" id="1806667"/>
    <lineage>
        <taxon>Bacteria</taxon>
        <taxon>Pseudomonadati</taxon>
        <taxon>Pseudomonadota</taxon>
        <taxon>Gammaproteobacteria</taxon>
        <taxon>Oceanospirillales</taxon>
        <taxon>Oceanospirillaceae</taxon>
        <taxon>Marinomonas</taxon>
    </lineage>
</organism>
<accession>A0A1C3JT08</accession>
<dbReference type="OrthoDB" id="6104900at2"/>
<evidence type="ECO:0000313" key="1">
    <source>
        <dbReference type="EMBL" id="SBT18180.1"/>
    </source>
</evidence>
<reference evidence="2 3" key="1">
    <citation type="submission" date="2016-06" db="EMBL/GenBank/DDBJ databases">
        <authorList>
            <person name="Rodrigo-Torres L."/>
            <person name="Arahal D.R."/>
        </authorList>
    </citation>
    <scope>NUCLEOTIDE SEQUENCE [LARGE SCALE GENOMIC DNA]</scope>
    <source>
        <strain evidence="2 3">CECT 5116</strain>
    </source>
</reference>
<dbReference type="Proteomes" id="UP000092840">
    <property type="component" value="Unassembled WGS sequence"/>
</dbReference>
<evidence type="ECO:0000313" key="4">
    <source>
        <dbReference type="Proteomes" id="UP000092871"/>
    </source>
</evidence>
<dbReference type="EMBL" id="FLRA01000017">
    <property type="protein sequence ID" value="SBT18180.1"/>
    <property type="molecule type" value="Genomic_DNA"/>
</dbReference>
<proteinExistence type="predicted"/>
<gene>
    <name evidence="1" type="ORF">MGA5115_02301</name>
    <name evidence="2" type="ORF">MGA5116_03183</name>
</gene>
<dbReference type="EMBL" id="FLRB01000019">
    <property type="protein sequence ID" value="SBT22560.1"/>
    <property type="molecule type" value="Genomic_DNA"/>
</dbReference>
<protein>
    <recommendedName>
        <fullName evidence="5">PilZ domain-containing protein</fullName>
    </recommendedName>
</protein>
<sequence>MTKHSSPYVRCFWTGTLYLTNGKSAAIHCTHISHNLVEVESPFGLMGSKKVKLELNAIHEGKQATIKAICIPSADILNEHDKHYIQMQFHSIAEKERAFIDTFVKARS</sequence>
<keyword evidence="3" id="KW-1185">Reference proteome</keyword>
<dbReference type="Proteomes" id="UP000092871">
    <property type="component" value="Unassembled WGS sequence"/>
</dbReference>